<comment type="caution">
    <text evidence="1">The sequence shown here is derived from an EMBL/GenBank/DDBJ whole genome shotgun (WGS) entry which is preliminary data.</text>
</comment>
<dbReference type="Proteomes" id="UP000003465">
    <property type="component" value="Unassembled WGS sequence"/>
</dbReference>
<feature type="non-terminal residue" evidence="1">
    <location>
        <position position="1"/>
    </location>
</feature>
<sequence>IRRRRVAWHTVFANKFAPTAFDQKPVSSIFRTVYNAEHSNVGTQSIGTTRT</sequence>
<proteinExistence type="predicted"/>
<dbReference type="AlphaFoldDB" id="A0A656G2B3"/>
<gene>
    <name evidence="1" type="ORF">PSYMO_00080</name>
</gene>
<organism evidence="1 2">
    <name type="scientific">Pseudomonas amygdali pv. mori str. 301020</name>
    <dbReference type="NCBI Taxonomy" id="629261"/>
    <lineage>
        <taxon>Bacteria</taxon>
        <taxon>Pseudomonadati</taxon>
        <taxon>Pseudomonadota</taxon>
        <taxon>Gammaproteobacteria</taxon>
        <taxon>Pseudomonadales</taxon>
        <taxon>Pseudomonadaceae</taxon>
        <taxon>Pseudomonas</taxon>
        <taxon>Pseudomonas amygdali</taxon>
    </lineage>
</organism>
<reference evidence="1 2" key="1">
    <citation type="journal article" date="2011" name="PLoS Pathog.">
        <title>Dynamic evolution of pathogenicity revealed by sequencing and comparative genomics of 19 Pseudomonas syringae isolates.</title>
        <authorList>
            <person name="Baltrus D.A."/>
            <person name="Nishimura M.T."/>
            <person name="Romanchuk A."/>
            <person name="Chang J.H."/>
            <person name="Mukhtar M.S."/>
            <person name="Cherkis K."/>
            <person name="Roach J."/>
            <person name="Grant S.R."/>
            <person name="Jones C.D."/>
            <person name="Dangl J.L."/>
        </authorList>
    </citation>
    <scope>NUCLEOTIDE SEQUENCE [LARGE SCALE GENOMIC DNA]</scope>
    <source>
        <strain evidence="1 2">301020</strain>
    </source>
</reference>
<protein>
    <submittedName>
        <fullName evidence="1">Uncharacterized protein</fullName>
    </submittedName>
</protein>
<evidence type="ECO:0000313" key="2">
    <source>
        <dbReference type="Proteomes" id="UP000003465"/>
    </source>
</evidence>
<accession>A0A656G2B3</accession>
<dbReference type="EMBL" id="AEAG01000006">
    <property type="protein sequence ID" value="EGH19962.1"/>
    <property type="molecule type" value="Genomic_DNA"/>
</dbReference>
<evidence type="ECO:0000313" key="1">
    <source>
        <dbReference type="EMBL" id="EGH19962.1"/>
    </source>
</evidence>
<name>A0A656G2B3_PSEA0</name>